<feature type="domain" description="Tim10-like" evidence="9">
    <location>
        <begin position="23"/>
        <end position="86"/>
    </location>
</feature>
<evidence type="ECO:0000256" key="8">
    <source>
        <dbReference type="RuleBase" id="RU367043"/>
    </source>
</evidence>
<dbReference type="Gene3D" id="1.10.287.810">
    <property type="entry name" value="Mitochondrial import inner membrane translocase subunit tim13 like domains"/>
    <property type="match status" value="1"/>
</dbReference>
<keyword evidence="11" id="KW-1185">Reference proteome</keyword>
<organism evidence="10 11">
    <name type="scientific">Apiospora marii</name>
    <dbReference type="NCBI Taxonomy" id="335849"/>
    <lineage>
        <taxon>Eukaryota</taxon>
        <taxon>Fungi</taxon>
        <taxon>Dikarya</taxon>
        <taxon>Ascomycota</taxon>
        <taxon>Pezizomycotina</taxon>
        <taxon>Sordariomycetes</taxon>
        <taxon>Xylariomycetidae</taxon>
        <taxon>Amphisphaeriales</taxon>
        <taxon>Apiosporaceae</taxon>
        <taxon>Apiospora</taxon>
    </lineage>
</organism>
<proteinExistence type="inferred from homology"/>
<protein>
    <recommendedName>
        <fullName evidence="8">Mitochondrial import inner membrane translocase subunit</fullName>
    </recommendedName>
</protein>
<keyword evidence="8" id="KW-0813">Transport</keyword>
<keyword evidence="7 8" id="KW-0143">Chaperone</keyword>
<accession>A0ABR1S582</accession>
<comment type="function">
    <text evidence="8">Mitochondrial intermembrane chaperone that participates in the import and insertion of some multi-pass transmembrane proteins into the mitochondrial inner membrane. Also required for the transfer of beta-barrel precursors from the TOM complex to the sorting and assembly machinery (SAM complex) of the outer membrane. Acts as a chaperone-like protein that protects the hydrophobic precursors from aggregation and guide them through the mitochondrial intermembrane space.</text>
</comment>
<name>A0ABR1S582_9PEZI</name>
<keyword evidence="8" id="KW-0496">Mitochondrion</keyword>
<comment type="subcellular location">
    <subcellularLocation>
        <location evidence="1 8">Mitochondrion inner membrane</location>
        <topology evidence="1 8">Peripheral membrane protein</topology>
        <orientation evidence="1 8">Intermembrane side</orientation>
    </subcellularLocation>
</comment>
<dbReference type="SUPFAM" id="SSF144122">
    <property type="entry name" value="Tim10-like"/>
    <property type="match status" value="1"/>
</dbReference>
<keyword evidence="6 8" id="KW-1015">Disulfide bond</keyword>
<evidence type="ECO:0000259" key="9">
    <source>
        <dbReference type="Pfam" id="PF02953"/>
    </source>
</evidence>
<comment type="subunit">
    <text evidence="8">Heterohexamer.</text>
</comment>
<keyword evidence="3 8" id="KW-0999">Mitochondrion inner membrane</keyword>
<keyword evidence="4 8" id="KW-0653">Protein transport</keyword>
<evidence type="ECO:0000256" key="5">
    <source>
        <dbReference type="ARBA" id="ARBA00023010"/>
    </source>
</evidence>
<reference evidence="10 11" key="1">
    <citation type="submission" date="2023-01" db="EMBL/GenBank/DDBJ databases">
        <title>Analysis of 21 Apiospora genomes using comparative genomics revels a genus with tremendous synthesis potential of carbohydrate active enzymes and secondary metabolites.</title>
        <authorList>
            <person name="Sorensen T."/>
        </authorList>
    </citation>
    <scope>NUCLEOTIDE SEQUENCE [LARGE SCALE GENOMIC DNA]</scope>
    <source>
        <strain evidence="10 11">CBS 20057</strain>
    </source>
</reference>
<evidence type="ECO:0000313" key="11">
    <source>
        <dbReference type="Proteomes" id="UP001396898"/>
    </source>
</evidence>
<gene>
    <name evidence="10" type="ORF">PG991_004002</name>
</gene>
<keyword evidence="5 8" id="KW-0811">Translocation</keyword>
<keyword evidence="3 8" id="KW-0472">Membrane</keyword>
<dbReference type="InterPro" id="IPR035427">
    <property type="entry name" value="Tim10-like_dom_sf"/>
</dbReference>
<evidence type="ECO:0000256" key="6">
    <source>
        <dbReference type="ARBA" id="ARBA00023157"/>
    </source>
</evidence>
<comment type="domain">
    <text evidence="8">The twin CX3C motif contains 4 conserved Cys residues that form 2 disulfide bonds in the mitochondrial intermembrane space.</text>
</comment>
<evidence type="ECO:0000256" key="2">
    <source>
        <dbReference type="ARBA" id="ARBA00006720"/>
    </source>
</evidence>
<comment type="similarity">
    <text evidence="2 8">Belongs to the small Tim family.</text>
</comment>
<evidence type="ECO:0000256" key="1">
    <source>
        <dbReference type="ARBA" id="ARBA00004137"/>
    </source>
</evidence>
<evidence type="ECO:0000256" key="4">
    <source>
        <dbReference type="ARBA" id="ARBA00022927"/>
    </source>
</evidence>
<evidence type="ECO:0000313" key="10">
    <source>
        <dbReference type="EMBL" id="KAK8026946.1"/>
    </source>
</evidence>
<dbReference type="Proteomes" id="UP001396898">
    <property type="component" value="Unassembled WGS sequence"/>
</dbReference>
<dbReference type="EMBL" id="JAQQWI010000007">
    <property type="protein sequence ID" value="KAK8026946.1"/>
    <property type="molecule type" value="Genomic_DNA"/>
</dbReference>
<dbReference type="InterPro" id="IPR004217">
    <property type="entry name" value="Tim10-like"/>
</dbReference>
<sequence>MDALNDHDLEKLNDKDKAELRSFLNNESQKARVQSTVHSLTDMCFTKCITGNIKQGKLDKTEEGCMANCAERFLDISGLTMKHLQNLRQG</sequence>
<comment type="caution">
    <text evidence="10">The sequence shown here is derived from an EMBL/GenBank/DDBJ whole genome shotgun (WGS) entry which is preliminary data.</text>
</comment>
<dbReference type="Pfam" id="PF02953">
    <property type="entry name" value="zf-Tim10_DDP"/>
    <property type="match status" value="1"/>
</dbReference>
<evidence type="ECO:0000256" key="3">
    <source>
        <dbReference type="ARBA" id="ARBA00022792"/>
    </source>
</evidence>
<evidence type="ECO:0000256" key="7">
    <source>
        <dbReference type="ARBA" id="ARBA00023186"/>
    </source>
</evidence>